<proteinExistence type="predicted"/>
<evidence type="ECO:0000256" key="1">
    <source>
        <dbReference type="SAM" id="MobiDB-lite"/>
    </source>
</evidence>
<organism evidence="2 3">
    <name type="scientific">Solirubrobacter deserti</name>
    <dbReference type="NCBI Taxonomy" id="2282478"/>
    <lineage>
        <taxon>Bacteria</taxon>
        <taxon>Bacillati</taxon>
        <taxon>Actinomycetota</taxon>
        <taxon>Thermoleophilia</taxon>
        <taxon>Solirubrobacterales</taxon>
        <taxon>Solirubrobacteraceae</taxon>
        <taxon>Solirubrobacter</taxon>
    </lineage>
</organism>
<feature type="region of interest" description="Disordered" evidence="1">
    <location>
        <begin position="66"/>
        <end position="94"/>
    </location>
</feature>
<protein>
    <submittedName>
        <fullName evidence="2">IS110 family transposase</fullName>
    </submittedName>
</protein>
<accession>A0ABT4RTG1</accession>
<dbReference type="EMBL" id="JAPCID010000067">
    <property type="protein sequence ID" value="MDA0141869.1"/>
    <property type="molecule type" value="Genomic_DNA"/>
</dbReference>
<feature type="compositionally biased region" description="Polar residues" evidence="1">
    <location>
        <begin position="70"/>
        <end position="89"/>
    </location>
</feature>
<sequence length="110" mass="12110">MEIRLLADHRNDLVAERTRIVNRLRWHLVDLCPQLEAQVPARCLDHPVWLERSLASCNGCLPAKHEYGSRANSPSRSGNSRAKPTTSKPNCAPWSAPIALACSLSSAAAR</sequence>
<dbReference type="Proteomes" id="UP001147700">
    <property type="component" value="Unassembled WGS sequence"/>
</dbReference>
<evidence type="ECO:0000313" key="3">
    <source>
        <dbReference type="Proteomes" id="UP001147700"/>
    </source>
</evidence>
<comment type="caution">
    <text evidence="2">The sequence shown here is derived from an EMBL/GenBank/DDBJ whole genome shotgun (WGS) entry which is preliminary data.</text>
</comment>
<evidence type="ECO:0000313" key="2">
    <source>
        <dbReference type="EMBL" id="MDA0141869.1"/>
    </source>
</evidence>
<name>A0ABT4RTG1_9ACTN</name>
<gene>
    <name evidence="2" type="ORF">OJ962_30535</name>
</gene>
<keyword evidence="3" id="KW-1185">Reference proteome</keyword>
<reference evidence="2" key="1">
    <citation type="submission" date="2022-10" db="EMBL/GenBank/DDBJ databases">
        <title>The WGS of Solirubrobacter sp. CPCC 204708.</title>
        <authorList>
            <person name="Jiang Z."/>
        </authorList>
    </citation>
    <scope>NUCLEOTIDE SEQUENCE</scope>
    <source>
        <strain evidence="2">CPCC 204708</strain>
    </source>
</reference>
<dbReference type="RefSeq" id="WP_238932618.1">
    <property type="nucleotide sequence ID" value="NZ_JAPCID010000067.1"/>
</dbReference>